<comment type="subcellular location">
    <subcellularLocation>
        <location evidence="1">Cytoplasm</location>
        <location evidence="1">Cytoskeleton</location>
        <location evidence="1">Cilium axoneme</location>
    </subcellularLocation>
</comment>
<keyword evidence="2" id="KW-0963">Cytoplasm</keyword>
<dbReference type="Gene3D" id="1.25.40.10">
    <property type="entry name" value="Tetratricopeptide repeat domain"/>
    <property type="match status" value="1"/>
</dbReference>
<evidence type="ECO:0000313" key="11">
    <source>
        <dbReference type="Proteomes" id="UP000582182"/>
    </source>
</evidence>
<evidence type="ECO:0000256" key="4">
    <source>
        <dbReference type="ARBA" id="ARBA00022803"/>
    </source>
</evidence>
<dbReference type="SUPFAM" id="SSF48452">
    <property type="entry name" value="TPR-like"/>
    <property type="match status" value="1"/>
</dbReference>
<dbReference type="SMART" id="SM00028">
    <property type="entry name" value="TPR"/>
    <property type="match status" value="5"/>
</dbReference>
<accession>A0A7L3L7F1</accession>
<feature type="non-terminal residue" evidence="10">
    <location>
        <position position="1"/>
    </location>
</feature>
<gene>
    <name evidence="10" type="primary">Ttc25</name>
    <name evidence="10" type="ORF">TURVEL_R05166</name>
</gene>
<feature type="repeat" description="TPR" evidence="9">
    <location>
        <begin position="274"/>
        <end position="307"/>
    </location>
</feature>
<evidence type="ECO:0000256" key="8">
    <source>
        <dbReference type="ARBA" id="ARBA00034143"/>
    </source>
</evidence>
<dbReference type="Proteomes" id="UP000582182">
    <property type="component" value="Unassembled WGS sequence"/>
</dbReference>
<protein>
    <recommendedName>
        <fullName evidence="7">Outer dynein arm-docking complex subunit 4</fullName>
    </recommendedName>
    <alternativeName>
        <fullName evidence="8">Tetratricopeptide repeat protein 25</fullName>
    </alternativeName>
</protein>
<dbReference type="InterPro" id="IPR019734">
    <property type="entry name" value="TPR_rpt"/>
</dbReference>
<feature type="non-terminal residue" evidence="10">
    <location>
        <position position="394"/>
    </location>
</feature>
<dbReference type="GO" id="GO:0005930">
    <property type="term" value="C:axoneme"/>
    <property type="evidence" value="ECO:0007669"/>
    <property type="project" value="UniProtKB-SubCell"/>
</dbReference>
<dbReference type="Pfam" id="PF13424">
    <property type="entry name" value="TPR_12"/>
    <property type="match status" value="1"/>
</dbReference>
<sequence>QGLYQKAETLYSMGDFEFALVFYHRGYKLRPELHKFWVGIEKCQEAIVNCVGSPSSVQLRTKGEVCFISRQAESRIANQKVAMRLPKACPRRQTVRKPRTERQLLGELYADKIYLEKLLKDKDLMSSRLKEGVSVGELVRRCLSYLGTRREFWQQQKPIYARLRERRLRQRSSTRDKQQKPLDVGKYIDKNVEDLEILLAGDDPKESCRKAQLMLKTVQEWSDDEVPNKNELLGYLHSCIGTAQLDMGRLEAALQSHSRDLECARRGDLPEAVSRALDNMGTVYARMGKFQQAVDSWEERIPMTTCSLEKTCLFHEIGRCYLELDKAQEAQSYGEKSLQAAEEAGDVEWQLHTTVLVAQAQVQLKNFQAAILTFEKALEKARFIHDEVAGMAIV</sequence>
<dbReference type="OrthoDB" id="10268002at2759"/>
<evidence type="ECO:0000256" key="5">
    <source>
        <dbReference type="ARBA" id="ARBA00023212"/>
    </source>
</evidence>
<dbReference type="InterPro" id="IPR040111">
    <property type="entry name" value="ODAD4"/>
</dbReference>
<dbReference type="EMBL" id="VZTY01008306">
    <property type="protein sequence ID" value="NXU50045.1"/>
    <property type="molecule type" value="Genomic_DNA"/>
</dbReference>
<dbReference type="PANTHER" id="PTHR23040:SF1">
    <property type="entry name" value="OUTER DYNEIN ARM-DOCKING COMPLEX SUBUNIT 4"/>
    <property type="match status" value="1"/>
</dbReference>
<dbReference type="AlphaFoldDB" id="A0A7L3L7F1"/>
<dbReference type="InterPro" id="IPR011990">
    <property type="entry name" value="TPR-like_helical_dom_sf"/>
</dbReference>
<evidence type="ECO:0000256" key="7">
    <source>
        <dbReference type="ARBA" id="ARBA00034139"/>
    </source>
</evidence>
<dbReference type="PANTHER" id="PTHR23040">
    <property type="match status" value="1"/>
</dbReference>
<keyword evidence="6" id="KW-0966">Cell projection</keyword>
<dbReference type="FunFam" id="1.25.40.10:FF:000795">
    <property type="entry name" value="Tetratricopeptide repeat protein 25"/>
    <property type="match status" value="1"/>
</dbReference>
<comment type="caution">
    <text evidence="10">The sequence shown here is derived from an EMBL/GenBank/DDBJ whole genome shotgun (WGS) entry which is preliminary data.</text>
</comment>
<keyword evidence="4 9" id="KW-0802">TPR repeat</keyword>
<dbReference type="PROSITE" id="PS50005">
    <property type="entry name" value="TPR"/>
    <property type="match status" value="1"/>
</dbReference>
<organism evidence="10 11">
    <name type="scientific">Turnix velox</name>
    <name type="common">Little buttonquail</name>
    <dbReference type="NCBI Taxonomy" id="2529409"/>
    <lineage>
        <taxon>Eukaryota</taxon>
        <taxon>Metazoa</taxon>
        <taxon>Chordata</taxon>
        <taxon>Craniata</taxon>
        <taxon>Vertebrata</taxon>
        <taxon>Euteleostomi</taxon>
        <taxon>Archelosauria</taxon>
        <taxon>Archosauria</taxon>
        <taxon>Dinosauria</taxon>
        <taxon>Saurischia</taxon>
        <taxon>Theropoda</taxon>
        <taxon>Coelurosauria</taxon>
        <taxon>Aves</taxon>
        <taxon>Neognathae</taxon>
        <taxon>Neoaves</taxon>
        <taxon>Charadriiformes</taxon>
        <taxon>Turnicidae</taxon>
        <taxon>Turnix</taxon>
    </lineage>
</organism>
<reference evidence="10 11" key="1">
    <citation type="submission" date="2019-09" db="EMBL/GenBank/DDBJ databases">
        <title>Bird 10,000 Genomes (B10K) Project - Family phase.</title>
        <authorList>
            <person name="Zhang G."/>
        </authorList>
    </citation>
    <scope>NUCLEOTIDE SEQUENCE [LARGE SCALE GENOMIC DNA]</scope>
    <source>
        <strain evidence="10">B10K-DU-029-46</strain>
    </source>
</reference>
<evidence type="ECO:0000313" key="10">
    <source>
        <dbReference type="EMBL" id="NXU50045.1"/>
    </source>
</evidence>
<keyword evidence="11" id="KW-1185">Reference proteome</keyword>
<evidence type="ECO:0000256" key="2">
    <source>
        <dbReference type="ARBA" id="ARBA00022490"/>
    </source>
</evidence>
<evidence type="ECO:0000256" key="6">
    <source>
        <dbReference type="ARBA" id="ARBA00023273"/>
    </source>
</evidence>
<evidence type="ECO:0000256" key="3">
    <source>
        <dbReference type="ARBA" id="ARBA00022737"/>
    </source>
</evidence>
<proteinExistence type="predicted"/>
<name>A0A7L3L7F1_9CHAR</name>
<keyword evidence="5" id="KW-0206">Cytoskeleton</keyword>
<evidence type="ECO:0000256" key="1">
    <source>
        <dbReference type="ARBA" id="ARBA00004430"/>
    </source>
</evidence>
<evidence type="ECO:0000256" key="9">
    <source>
        <dbReference type="PROSITE-ProRule" id="PRU00339"/>
    </source>
</evidence>
<keyword evidence="3" id="KW-0677">Repeat</keyword>